<dbReference type="RefSeq" id="WP_317634538.1">
    <property type="nucleotide sequence ID" value="NZ_AP026802.1"/>
</dbReference>
<protein>
    <submittedName>
        <fullName evidence="2">Lantibiotic ABC transporter permease</fullName>
    </submittedName>
</protein>
<feature type="transmembrane region" description="Helical" evidence="1">
    <location>
        <begin position="153"/>
        <end position="174"/>
    </location>
</feature>
<feature type="transmembrane region" description="Helical" evidence="1">
    <location>
        <begin position="181"/>
        <end position="200"/>
    </location>
</feature>
<organism evidence="2 3">
    <name type="scientific">Xylocopilactobacillus apicola</name>
    <dbReference type="NCBI Taxonomy" id="2932184"/>
    <lineage>
        <taxon>Bacteria</taxon>
        <taxon>Bacillati</taxon>
        <taxon>Bacillota</taxon>
        <taxon>Bacilli</taxon>
        <taxon>Lactobacillales</taxon>
        <taxon>Lactobacillaceae</taxon>
        <taxon>Xylocopilactobacillus</taxon>
    </lineage>
</organism>
<feature type="transmembrane region" description="Helical" evidence="1">
    <location>
        <begin position="107"/>
        <end position="133"/>
    </location>
</feature>
<reference evidence="2 3" key="1">
    <citation type="journal article" date="2023" name="Microbiol. Spectr.">
        <title>Symbiosis of Carpenter Bees with Uncharacterized Lactic Acid Bacteria Showing NAD Auxotrophy.</title>
        <authorList>
            <person name="Kawasaki S."/>
            <person name="Ozawa K."/>
            <person name="Mori T."/>
            <person name="Yamamoto A."/>
            <person name="Ito M."/>
            <person name="Ohkuma M."/>
            <person name="Sakamoto M."/>
            <person name="Matsutani M."/>
        </authorList>
    </citation>
    <scope>NUCLEOTIDE SEQUENCE [LARGE SCALE GENOMIC DNA]</scope>
    <source>
        <strain evidence="2 3">XA3</strain>
    </source>
</reference>
<keyword evidence="1" id="KW-0472">Membrane</keyword>
<feature type="transmembrane region" description="Helical" evidence="1">
    <location>
        <begin position="220"/>
        <end position="239"/>
    </location>
</feature>
<evidence type="ECO:0000313" key="2">
    <source>
        <dbReference type="EMBL" id="BDR58700.1"/>
    </source>
</evidence>
<feature type="transmembrane region" description="Helical" evidence="1">
    <location>
        <begin position="12"/>
        <end position="32"/>
    </location>
</feature>
<gene>
    <name evidence="2" type="ORF">XA3_11410</name>
</gene>
<keyword evidence="3" id="KW-1185">Reference proteome</keyword>
<dbReference type="EMBL" id="AP026802">
    <property type="protein sequence ID" value="BDR58700.1"/>
    <property type="molecule type" value="Genomic_DNA"/>
</dbReference>
<keyword evidence="1" id="KW-1133">Transmembrane helix</keyword>
<accession>A0AAU9D8M9</accession>
<keyword evidence="1" id="KW-0812">Transmembrane</keyword>
<proteinExistence type="predicted"/>
<dbReference type="Proteomes" id="UP001321861">
    <property type="component" value="Chromosome"/>
</dbReference>
<sequence>MLKILRSECLKIISSRSFWVILVLAIVLQPLMGLMEIKEIVKIGLDATPATNPELTEAIGPLKYLGFDVTDLGLMPIVVWGAIMGAQEFRNHNLRTTLLSVNNRVKILAGKIGAFSFLTVLIAFFSIYLTVGITHVFLGSKGLNPILLSSATWQHLGLTVINWLLLSLISFGLGFICRTPIIPLVFMIAQMYGMTDKWTWGHYLPVAAGNDLLSVHSFNSIMILLGWLIISITLAYYSFIRLDLGGKY</sequence>
<dbReference type="AlphaFoldDB" id="A0AAU9D8M9"/>
<evidence type="ECO:0000256" key="1">
    <source>
        <dbReference type="SAM" id="Phobius"/>
    </source>
</evidence>
<feature type="transmembrane region" description="Helical" evidence="1">
    <location>
        <begin position="64"/>
        <end position="86"/>
    </location>
</feature>
<name>A0AAU9D8M9_9LACO</name>
<dbReference type="KEGG" id="xap:XA3_11410"/>
<evidence type="ECO:0000313" key="3">
    <source>
        <dbReference type="Proteomes" id="UP001321861"/>
    </source>
</evidence>